<dbReference type="EMBL" id="JAHRHJ020000792">
    <property type="protein sequence ID" value="KAH9293729.1"/>
    <property type="molecule type" value="Genomic_DNA"/>
</dbReference>
<protein>
    <submittedName>
        <fullName evidence="1">Uncharacterized protein</fullName>
    </submittedName>
</protein>
<dbReference type="Proteomes" id="UP000824469">
    <property type="component" value="Unassembled WGS sequence"/>
</dbReference>
<reference evidence="1 2" key="1">
    <citation type="journal article" date="2021" name="Nat. Plants">
        <title>The Taxus genome provides insights into paclitaxel biosynthesis.</title>
        <authorList>
            <person name="Xiong X."/>
            <person name="Gou J."/>
            <person name="Liao Q."/>
            <person name="Li Y."/>
            <person name="Zhou Q."/>
            <person name="Bi G."/>
            <person name="Li C."/>
            <person name="Du R."/>
            <person name="Wang X."/>
            <person name="Sun T."/>
            <person name="Guo L."/>
            <person name="Liang H."/>
            <person name="Lu P."/>
            <person name="Wu Y."/>
            <person name="Zhang Z."/>
            <person name="Ro D.K."/>
            <person name="Shang Y."/>
            <person name="Huang S."/>
            <person name="Yan J."/>
        </authorList>
    </citation>
    <scope>NUCLEOTIDE SEQUENCE [LARGE SCALE GENOMIC DNA]</scope>
    <source>
        <strain evidence="1">Ta-2019</strain>
    </source>
</reference>
<gene>
    <name evidence="1" type="ORF">KI387_041068</name>
</gene>
<sequence length="278" mass="31986">MHLIPGKMELLLVDDTNNMRVAEIREKPTMKAKYISLPFLQPPLKACVSVDGFFFIVFRKFQYSSDDVYVDVVERRHASPEVVLEIYVLGDIMSHLKTIHLDAQASNIFDLEKIETKISIFGSQSQLLLYNLVDALGFISSHVLKPTLAKEVVQLQQLSQNKVPEQGREETEIVRSCPYLGYIYHIFDKFATTPMLFPDYKKSIRFKVVLESARSDPRIRGGCIKYLKALIRQIKAGKDKDFSKMKIEFQVHNAENYLISVAAEEETHVKMGMWVHKL</sequence>
<proteinExistence type="predicted"/>
<accession>A0AA38CAL0</accession>
<dbReference type="AlphaFoldDB" id="A0AA38CAL0"/>
<comment type="caution">
    <text evidence="1">The sequence shown here is derived from an EMBL/GenBank/DDBJ whole genome shotgun (WGS) entry which is preliminary data.</text>
</comment>
<name>A0AA38CAL0_TAXCH</name>
<organism evidence="1 2">
    <name type="scientific">Taxus chinensis</name>
    <name type="common">Chinese yew</name>
    <name type="synonym">Taxus wallichiana var. chinensis</name>
    <dbReference type="NCBI Taxonomy" id="29808"/>
    <lineage>
        <taxon>Eukaryota</taxon>
        <taxon>Viridiplantae</taxon>
        <taxon>Streptophyta</taxon>
        <taxon>Embryophyta</taxon>
        <taxon>Tracheophyta</taxon>
        <taxon>Spermatophyta</taxon>
        <taxon>Pinopsida</taxon>
        <taxon>Pinidae</taxon>
        <taxon>Conifers II</taxon>
        <taxon>Cupressales</taxon>
        <taxon>Taxaceae</taxon>
        <taxon>Taxus</taxon>
    </lineage>
</organism>
<feature type="non-terminal residue" evidence="1">
    <location>
        <position position="278"/>
    </location>
</feature>
<keyword evidence="2" id="KW-1185">Reference proteome</keyword>
<evidence type="ECO:0000313" key="1">
    <source>
        <dbReference type="EMBL" id="KAH9293729.1"/>
    </source>
</evidence>
<evidence type="ECO:0000313" key="2">
    <source>
        <dbReference type="Proteomes" id="UP000824469"/>
    </source>
</evidence>